<dbReference type="GO" id="GO:0005829">
    <property type="term" value="C:cytosol"/>
    <property type="evidence" value="ECO:0007669"/>
    <property type="project" value="TreeGrafter"/>
</dbReference>
<dbReference type="EC" id="3.2.2.n1" evidence="2"/>
<dbReference type="SUPFAM" id="SSF102405">
    <property type="entry name" value="MCP/YpsA-like"/>
    <property type="match status" value="1"/>
</dbReference>
<dbReference type="InterPro" id="IPR031100">
    <property type="entry name" value="LOG_fam"/>
</dbReference>
<gene>
    <name evidence="3" type="ORF">CP965_10480</name>
</gene>
<dbReference type="InterPro" id="IPR052341">
    <property type="entry name" value="LOG_family_nucleotidases"/>
</dbReference>
<accession>A0A4V1M148</accession>
<proteinExistence type="inferred from homology"/>
<organism evidence="3 4">
    <name type="scientific">Halarcobacter mediterraneus</name>
    <dbReference type="NCBI Taxonomy" id="2023153"/>
    <lineage>
        <taxon>Bacteria</taxon>
        <taxon>Pseudomonadati</taxon>
        <taxon>Campylobacterota</taxon>
        <taxon>Epsilonproteobacteria</taxon>
        <taxon>Campylobacterales</taxon>
        <taxon>Arcobacteraceae</taxon>
        <taxon>Halarcobacter</taxon>
    </lineage>
</organism>
<dbReference type="GO" id="GO:0008714">
    <property type="term" value="F:AMP nucleosidase activity"/>
    <property type="evidence" value="ECO:0007669"/>
    <property type="project" value="UniProtKB-EC"/>
</dbReference>
<dbReference type="Proteomes" id="UP000289718">
    <property type="component" value="Unassembled WGS sequence"/>
</dbReference>
<dbReference type="Gene3D" id="3.40.50.450">
    <property type="match status" value="1"/>
</dbReference>
<dbReference type="OrthoDB" id="9801098at2"/>
<dbReference type="RefSeq" id="WP_129062061.1">
    <property type="nucleotide sequence ID" value="NZ_NXIE01000004.1"/>
</dbReference>
<keyword evidence="4" id="KW-1185">Reference proteome</keyword>
<keyword evidence="2" id="KW-0203">Cytokinin biosynthesis</keyword>
<dbReference type="EMBL" id="NXIE01000004">
    <property type="protein sequence ID" value="RXK12196.1"/>
    <property type="molecule type" value="Genomic_DNA"/>
</dbReference>
<comment type="caution">
    <text evidence="3">The sequence shown here is derived from an EMBL/GenBank/DDBJ whole genome shotgun (WGS) entry which is preliminary data.</text>
</comment>
<comment type="catalytic activity">
    <reaction evidence="1">
        <text>AMP + H2O = D-ribose 5-phosphate + adenine</text>
        <dbReference type="Rhea" id="RHEA:20129"/>
        <dbReference type="ChEBI" id="CHEBI:15377"/>
        <dbReference type="ChEBI" id="CHEBI:16708"/>
        <dbReference type="ChEBI" id="CHEBI:78346"/>
        <dbReference type="ChEBI" id="CHEBI:456215"/>
        <dbReference type="EC" id="3.2.2.4"/>
    </reaction>
</comment>
<sequence length="205" mass="22966">MNCDTIYNTRISDDFNNGKKLLYDLKNNVTVFGSARTQENNAYAKKAQELGYVLANEGINIITGGGDGIMQAANKGAFESKKAQSVGLSIELPFENSVNPYTTKSLTFNYFFSRKYMLVKYSKACIIFPGGFGTLDELFEVLTLIQTHKMRDGFKLYLVGCDFWKGLIEFIKTTLVSEKMIDAGDLDIIKLSDDIEAIKNEIIKL</sequence>
<name>A0A4V1M148_9BACT</name>
<dbReference type="PANTHER" id="PTHR43393:SF2">
    <property type="entry name" value="CYTOKININ RIBOSIDE 5'-MONOPHOSPHATE PHOSPHORIBOHYDROLASE"/>
    <property type="match status" value="1"/>
</dbReference>
<evidence type="ECO:0000313" key="4">
    <source>
        <dbReference type="Proteomes" id="UP000289718"/>
    </source>
</evidence>
<evidence type="ECO:0000256" key="1">
    <source>
        <dbReference type="ARBA" id="ARBA00000274"/>
    </source>
</evidence>
<dbReference type="GO" id="GO:0009691">
    <property type="term" value="P:cytokinin biosynthetic process"/>
    <property type="evidence" value="ECO:0007669"/>
    <property type="project" value="UniProtKB-UniRule"/>
</dbReference>
<dbReference type="Pfam" id="PF03641">
    <property type="entry name" value="Lysine_decarbox"/>
    <property type="match status" value="1"/>
</dbReference>
<protein>
    <recommendedName>
        <fullName evidence="2">Cytokinin riboside 5'-monophosphate phosphoribohydrolase</fullName>
        <ecNumber evidence="2">3.2.2.n1</ecNumber>
    </recommendedName>
</protein>
<dbReference type="InterPro" id="IPR005269">
    <property type="entry name" value="LOG"/>
</dbReference>
<evidence type="ECO:0000313" key="3">
    <source>
        <dbReference type="EMBL" id="RXK12196.1"/>
    </source>
</evidence>
<dbReference type="PANTHER" id="PTHR43393">
    <property type="entry name" value="CYTOKININ RIBOSIDE 5'-MONOPHOSPHATE PHOSPHORIBOHYDROLASE"/>
    <property type="match status" value="1"/>
</dbReference>
<dbReference type="NCBIfam" id="TIGR00730">
    <property type="entry name" value="Rossman fold protein, TIGR00730 family"/>
    <property type="match status" value="1"/>
</dbReference>
<keyword evidence="2" id="KW-0378">Hydrolase</keyword>
<dbReference type="AlphaFoldDB" id="A0A4V1M148"/>
<reference evidence="3 4" key="1">
    <citation type="submission" date="2017-09" db="EMBL/GenBank/DDBJ databases">
        <title>Genomics of the genus Arcobacter.</title>
        <authorList>
            <person name="Perez-Cataluna A."/>
            <person name="Figueras M.J."/>
            <person name="Salas-Masso N."/>
        </authorList>
    </citation>
    <scope>NUCLEOTIDE SEQUENCE [LARGE SCALE GENOMIC DNA]</scope>
    <source>
        <strain evidence="3 4">F156-34</strain>
    </source>
</reference>
<evidence type="ECO:0000256" key="2">
    <source>
        <dbReference type="RuleBase" id="RU363015"/>
    </source>
</evidence>
<comment type="similarity">
    <text evidence="2">Belongs to the LOG family.</text>
</comment>